<dbReference type="OrthoDB" id="9793534at2"/>
<proteinExistence type="predicted"/>
<dbReference type="PIRSF" id="PIRSF026426">
    <property type="entry name" value="DUF1499"/>
    <property type="match status" value="1"/>
</dbReference>
<organism evidence="2 3">
    <name type="scientific">Jeotgalibacillus proteolyticus</name>
    <dbReference type="NCBI Taxonomy" id="2082395"/>
    <lineage>
        <taxon>Bacteria</taxon>
        <taxon>Bacillati</taxon>
        <taxon>Bacillota</taxon>
        <taxon>Bacilli</taxon>
        <taxon>Bacillales</taxon>
        <taxon>Caryophanaceae</taxon>
        <taxon>Jeotgalibacillus</taxon>
    </lineage>
</organism>
<dbReference type="PANTHER" id="PTHR34801">
    <property type="entry name" value="EXPRESSED PROTEIN"/>
    <property type="match status" value="1"/>
</dbReference>
<keyword evidence="3" id="KW-1185">Reference proteome</keyword>
<dbReference type="Proteomes" id="UP000239047">
    <property type="component" value="Unassembled WGS sequence"/>
</dbReference>
<comment type="caution">
    <text evidence="2">The sequence shown here is derived from an EMBL/GenBank/DDBJ whole genome shotgun (WGS) entry which is preliminary data.</text>
</comment>
<reference evidence="2 3" key="1">
    <citation type="submission" date="2018-02" db="EMBL/GenBank/DDBJ databases">
        <title>Jeotgalibacillus proteolyticum sp. nov. a protease producing bacterium isolated from ocean sediments of Laizhou Bay.</title>
        <authorList>
            <person name="Li Y."/>
        </authorList>
    </citation>
    <scope>NUCLEOTIDE SEQUENCE [LARGE SCALE GENOMIC DNA]</scope>
    <source>
        <strain evidence="2 3">22-7</strain>
    </source>
</reference>
<evidence type="ECO:0000313" key="2">
    <source>
        <dbReference type="EMBL" id="PPA71882.1"/>
    </source>
</evidence>
<evidence type="ECO:0000256" key="1">
    <source>
        <dbReference type="SAM" id="MobiDB-lite"/>
    </source>
</evidence>
<sequence length="126" mass="14641">MSKKNRIRKGRLLALSSKKNSVSTQTDQQDKKMNPLPFKGSLKESHEKIMLILTGKQDAEIRTSAEDYIHAVTKTKVLRFKDDVEFLFDEKNKLIHFRSESRLGSYDFGVNRKRMEKIAEFYLGAD</sequence>
<dbReference type="PANTHER" id="PTHR34801:SF6">
    <property type="entry name" value="SLL1620 PROTEIN"/>
    <property type="match status" value="1"/>
</dbReference>
<feature type="region of interest" description="Disordered" evidence="1">
    <location>
        <begin position="17"/>
        <end position="39"/>
    </location>
</feature>
<name>A0A2S5GFS8_9BACL</name>
<dbReference type="EMBL" id="PREZ01000001">
    <property type="protein sequence ID" value="PPA71882.1"/>
    <property type="molecule type" value="Genomic_DNA"/>
</dbReference>
<evidence type="ECO:0000313" key="3">
    <source>
        <dbReference type="Proteomes" id="UP000239047"/>
    </source>
</evidence>
<feature type="compositionally biased region" description="Polar residues" evidence="1">
    <location>
        <begin position="17"/>
        <end position="27"/>
    </location>
</feature>
<dbReference type="Pfam" id="PF07386">
    <property type="entry name" value="DUF1499"/>
    <property type="match status" value="1"/>
</dbReference>
<dbReference type="AlphaFoldDB" id="A0A2S5GFS8"/>
<gene>
    <name evidence="2" type="ORF">C4B60_00440</name>
</gene>
<dbReference type="RefSeq" id="WP_104055621.1">
    <property type="nucleotide sequence ID" value="NZ_PREZ01000001.1"/>
</dbReference>
<accession>A0A2S5GFS8</accession>
<protein>
    <submittedName>
        <fullName evidence="2">DUF1499 domain-containing protein</fullName>
    </submittedName>
</protein>
<dbReference type="InterPro" id="IPR010865">
    <property type="entry name" value="DUF1499"/>
</dbReference>